<dbReference type="EMBL" id="FQVG01000045">
    <property type="protein sequence ID" value="SHF23877.1"/>
    <property type="molecule type" value="Genomic_DNA"/>
</dbReference>
<organism evidence="2 3">
    <name type="scientific">Caloramator proteoclasticus DSM 10124</name>
    <dbReference type="NCBI Taxonomy" id="1121262"/>
    <lineage>
        <taxon>Bacteria</taxon>
        <taxon>Bacillati</taxon>
        <taxon>Bacillota</taxon>
        <taxon>Clostridia</taxon>
        <taxon>Eubacteriales</taxon>
        <taxon>Clostridiaceae</taxon>
        <taxon>Caloramator</taxon>
    </lineage>
</organism>
<evidence type="ECO:0000313" key="3">
    <source>
        <dbReference type="Proteomes" id="UP000184423"/>
    </source>
</evidence>
<keyword evidence="1" id="KW-1133">Transmembrane helix</keyword>
<reference evidence="3" key="1">
    <citation type="submission" date="2016-11" db="EMBL/GenBank/DDBJ databases">
        <authorList>
            <person name="Varghese N."/>
            <person name="Submissions S."/>
        </authorList>
    </citation>
    <scope>NUCLEOTIDE SEQUENCE [LARGE SCALE GENOMIC DNA]</scope>
    <source>
        <strain evidence="3">DSM 10124</strain>
    </source>
</reference>
<accession>A0A1M5A174</accession>
<protein>
    <submittedName>
        <fullName evidence="2">Uncharacterized protein</fullName>
    </submittedName>
</protein>
<keyword evidence="3" id="KW-1185">Reference proteome</keyword>
<gene>
    <name evidence="2" type="ORF">SAMN02746091_02068</name>
</gene>
<name>A0A1M5A174_9CLOT</name>
<feature type="transmembrane region" description="Helical" evidence="1">
    <location>
        <begin position="90"/>
        <end position="110"/>
    </location>
</feature>
<dbReference type="RefSeq" id="WP_073249522.1">
    <property type="nucleotide sequence ID" value="NZ_FQVG01000045.1"/>
</dbReference>
<keyword evidence="1" id="KW-0472">Membrane</keyword>
<evidence type="ECO:0000313" key="2">
    <source>
        <dbReference type="EMBL" id="SHF23877.1"/>
    </source>
</evidence>
<evidence type="ECO:0000256" key="1">
    <source>
        <dbReference type="SAM" id="Phobius"/>
    </source>
</evidence>
<keyword evidence="1" id="KW-0812">Transmembrane</keyword>
<feature type="transmembrane region" description="Helical" evidence="1">
    <location>
        <begin position="49"/>
        <end position="69"/>
    </location>
</feature>
<proteinExistence type="predicted"/>
<dbReference type="AlphaFoldDB" id="A0A1M5A174"/>
<feature type="transmembrane region" description="Helical" evidence="1">
    <location>
        <begin position="12"/>
        <end position="29"/>
    </location>
</feature>
<dbReference type="Proteomes" id="UP000184423">
    <property type="component" value="Unassembled WGS sequence"/>
</dbReference>
<feature type="transmembrane region" description="Helical" evidence="1">
    <location>
        <begin position="130"/>
        <end position="159"/>
    </location>
</feature>
<sequence>MFKKIIENEKTEKYYPICISIIIIIIYMVKTPNKILYPKNFENLLSALLTIQSVFIGFLGVTLTILLSLRDEKIVRYIYKYKSKKLLSKYFKYPLMIGFMSLIWTISMFYLKEYDEYYFFNTTNINNGKIFLGVLLFIMVYFILLSFRVIDIIFNIVFVEENKCNLREKRLDDIAAEKLNDEFKK</sequence>